<feature type="transmembrane region" description="Helical" evidence="13">
    <location>
        <begin position="355"/>
        <end position="372"/>
    </location>
</feature>
<gene>
    <name evidence="15" type="primary">LOC110986628</name>
</gene>
<keyword evidence="8 13" id="KW-0256">Endoplasmic reticulum</keyword>
<comment type="subcellular location">
    <subcellularLocation>
        <location evidence="1 13">Endoplasmic reticulum membrane</location>
        <topology evidence="1 13">Multi-pass membrane protein</topology>
    </subcellularLocation>
</comment>
<dbReference type="RefSeq" id="XP_022104340.1">
    <property type="nucleotide sequence ID" value="XM_022248648.1"/>
</dbReference>
<evidence type="ECO:0000256" key="4">
    <source>
        <dbReference type="ARBA" id="ARBA00022502"/>
    </source>
</evidence>
<evidence type="ECO:0000256" key="1">
    <source>
        <dbReference type="ARBA" id="ARBA00004477"/>
    </source>
</evidence>
<dbReference type="GO" id="GO:0006506">
    <property type="term" value="P:GPI anchor biosynthetic process"/>
    <property type="evidence" value="ECO:0007669"/>
    <property type="project" value="UniProtKB-UniPathway"/>
</dbReference>
<reference evidence="15" key="1">
    <citation type="submission" date="2025-08" db="UniProtKB">
        <authorList>
            <consortium name="RefSeq"/>
        </authorList>
    </citation>
    <scope>IDENTIFICATION</scope>
</reference>
<keyword evidence="10 13" id="KW-0472">Membrane</keyword>
<evidence type="ECO:0000256" key="10">
    <source>
        <dbReference type="ARBA" id="ARBA00023136"/>
    </source>
</evidence>
<evidence type="ECO:0000256" key="8">
    <source>
        <dbReference type="ARBA" id="ARBA00022824"/>
    </source>
</evidence>
<accession>A0A8B7ZHI8</accession>
<comment type="caution">
    <text evidence="13">Lacks conserved residue(s) required for the propagation of feature annotation.</text>
</comment>
<evidence type="ECO:0000256" key="13">
    <source>
        <dbReference type="RuleBase" id="RU365064"/>
    </source>
</evidence>
<proteinExistence type="inferred from homology"/>
<evidence type="ECO:0000256" key="9">
    <source>
        <dbReference type="ARBA" id="ARBA00022989"/>
    </source>
</evidence>
<keyword evidence="5 13" id="KW-0328">Glycosyltransferase</keyword>
<evidence type="ECO:0000256" key="3">
    <source>
        <dbReference type="ARBA" id="ARBA00011071"/>
    </source>
</evidence>
<dbReference type="PANTHER" id="PTHR12886:SF0">
    <property type="entry name" value="GPI MANNOSYLTRANSFERASE 1"/>
    <property type="match status" value="1"/>
</dbReference>
<feature type="transmembrane region" description="Helical" evidence="13">
    <location>
        <begin position="384"/>
        <end position="403"/>
    </location>
</feature>
<dbReference type="InterPro" id="IPR007704">
    <property type="entry name" value="PIG-M"/>
</dbReference>
<dbReference type="Proteomes" id="UP000694845">
    <property type="component" value="Unplaced"/>
</dbReference>
<dbReference type="GO" id="GO:0051751">
    <property type="term" value="F:alpha-1,4-mannosyltransferase activity"/>
    <property type="evidence" value="ECO:0007669"/>
    <property type="project" value="InterPro"/>
</dbReference>
<evidence type="ECO:0000313" key="15">
    <source>
        <dbReference type="RefSeq" id="XP_022104340.1"/>
    </source>
</evidence>
<dbReference type="GO" id="GO:1990529">
    <property type="term" value="C:glycosylphosphatidylinositol-mannosyltransferase I complex"/>
    <property type="evidence" value="ECO:0007669"/>
    <property type="project" value="TreeGrafter"/>
</dbReference>
<dbReference type="AlphaFoldDB" id="A0A8B7ZHI8"/>
<dbReference type="UniPathway" id="UPA00196"/>
<evidence type="ECO:0000256" key="12">
    <source>
        <dbReference type="ARBA" id="ARBA00093608"/>
    </source>
</evidence>
<evidence type="ECO:0000256" key="5">
    <source>
        <dbReference type="ARBA" id="ARBA00022676"/>
    </source>
</evidence>
<name>A0A8B7ZHI8_ACAPL</name>
<evidence type="ECO:0000313" key="14">
    <source>
        <dbReference type="Proteomes" id="UP000694845"/>
    </source>
</evidence>
<dbReference type="OrthoDB" id="1741594at2759"/>
<dbReference type="KEGG" id="aplc:110986628"/>
<dbReference type="GO" id="GO:0004376">
    <property type="term" value="F:GPI mannosyltransferase activity"/>
    <property type="evidence" value="ECO:0007669"/>
    <property type="project" value="InterPro"/>
</dbReference>
<dbReference type="GeneID" id="110986628"/>
<comment type="similarity">
    <text evidence="3 13">Belongs to the PIGM family.</text>
</comment>
<dbReference type="CTD" id="93183"/>
<comment type="pathway">
    <text evidence="2 13">Glycolipid biosynthesis; glycosylphosphatidylinositol-anchor biosynthesis.</text>
</comment>
<keyword evidence="14" id="KW-1185">Reference proteome</keyword>
<organism evidence="14 15">
    <name type="scientific">Acanthaster planci</name>
    <name type="common">Crown-of-thorns starfish</name>
    <dbReference type="NCBI Taxonomy" id="133434"/>
    <lineage>
        <taxon>Eukaryota</taxon>
        <taxon>Metazoa</taxon>
        <taxon>Echinodermata</taxon>
        <taxon>Eleutherozoa</taxon>
        <taxon>Asterozoa</taxon>
        <taxon>Asteroidea</taxon>
        <taxon>Valvatacea</taxon>
        <taxon>Valvatida</taxon>
        <taxon>Acanthasteridae</taxon>
        <taxon>Acanthaster</taxon>
    </lineage>
</organism>
<keyword evidence="7 13" id="KW-0812">Transmembrane</keyword>
<protein>
    <recommendedName>
        <fullName evidence="12 13">GPI alpha-1,4-mannosyltransferase I, catalytic subunit</fullName>
        <ecNumber evidence="13">2.4.1.-</ecNumber>
    </recommendedName>
    <alternativeName>
        <fullName evidence="13">GPI mannosyltransferase I</fullName>
    </alternativeName>
</protein>
<feature type="transmembrane region" description="Helical" evidence="13">
    <location>
        <begin position="331"/>
        <end position="348"/>
    </location>
</feature>
<dbReference type="GO" id="GO:0005789">
    <property type="term" value="C:endoplasmic reticulum membrane"/>
    <property type="evidence" value="ECO:0007669"/>
    <property type="project" value="UniProtKB-SubCell"/>
</dbReference>
<keyword evidence="6 13" id="KW-0808">Transferase</keyword>
<feature type="transmembrane region" description="Helical" evidence="13">
    <location>
        <begin position="12"/>
        <end position="32"/>
    </location>
</feature>
<comment type="function">
    <text evidence="11 13">Catalytic subunit of the glycosylphosphatidylinositol-mannosyltransferase I complex which catalyzes the transfer of the first mannose, via an alpha-1,4 bond from a dolichol-phosphate-mannose (Dol-P-Man) to the glucosaminyl acyl phosphatidylinositol (GlcN-(acyl)PI) intermediate to generate alpha-D-Man-(1-&gt;4)-alpha-D-GlcN-(1-&gt;6)-(1-radyl,2-acyl-sn-glycero-3-phospho)-2-acyl-inositol and participates in the sixth step of the glycosylphosphatidylinositol-anchor biosynthesis.</text>
</comment>
<feature type="transmembrane region" description="Helical" evidence="13">
    <location>
        <begin position="228"/>
        <end position="247"/>
    </location>
</feature>
<sequence length="426" mass="49005">MEIIPTMSVKSYGVALGWCAAAFLVRFILAAYGEWQDRTMLVKYTDVDYHVFTDAARYVSQGASPYQRATYRYTPLLAWALIPNIHLSPLFGKIVFIFCDVLTGTLILRILQLGGCPERVAVKSALLWWLNPLPATVSSRGNAESVMSVLVLSTLYTLMKHHTRTAALLYAMSVHVKIYPVTYCVPIYFLLGRDYHRTSPGGITHGFKDGFSRWIAELFWPNKSRLEFVFVSVTTFTLLTGLMYYCYGDDFLEETYFYHVTRRDVRHNFSPYFYMLYLTSESPLSFAVGLLAFLPQVMLLIALSIRYYKDIAFCCFAQTFVFVAFNKVCTSQYFLWYLCLFPLVIPTLRMKLSEALCLTVLWFLGQALWLYLAYHLEFEGKDTFLAVWLAGLVFFAVNITILVRMITTYEEHQTFVGGKLALMARR</sequence>
<evidence type="ECO:0000256" key="2">
    <source>
        <dbReference type="ARBA" id="ARBA00004687"/>
    </source>
</evidence>
<dbReference type="PANTHER" id="PTHR12886">
    <property type="entry name" value="PIG-M MANNOSYLTRANSFERASE"/>
    <property type="match status" value="1"/>
</dbReference>
<keyword evidence="4 13" id="KW-0337">GPI-anchor biosynthesis</keyword>
<evidence type="ECO:0000256" key="7">
    <source>
        <dbReference type="ARBA" id="ARBA00022692"/>
    </source>
</evidence>
<evidence type="ECO:0000256" key="6">
    <source>
        <dbReference type="ARBA" id="ARBA00022679"/>
    </source>
</evidence>
<evidence type="ECO:0000256" key="11">
    <source>
        <dbReference type="ARBA" id="ARBA00093408"/>
    </source>
</evidence>
<keyword evidence="9 13" id="KW-1133">Transmembrane helix</keyword>
<dbReference type="Pfam" id="PF05007">
    <property type="entry name" value="Mannosyl_trans"/>
    <property type="match status" value="1"/>
</dbReference>
<dbReference type="EC" id="2.4.1.-" evidence="13"/>